<protein>
    <submittedName>
        <fullName evidence="1">Uncharacterized protein</fullName>
    </submittedName>
</protein>
<evidence type="ECO:0000313" key="2">
    <source>
        <dbReference type="Proteomes" id="UP000034175"/>
    </source>
</evidence>
<comment type="caution">
    <text evidence="1">The sequence shown here is derived from an EMBL/GenBank/DDBJ whole genome shotgun (WGS) entry which is preliminary data.</text>
</comment>
<gene>
    <name evidence="1" type="ORF">UX39_C0010G0015</name>
</gene>
<name>A0A0G1R8C5_9BACT</name>
<dbReference type="AlphaFoldDB" id="A0A0G1R8C5"/>
<dbReference type="Proteomes" id="UP000034175">
    <property type="component" value="Unassembled WGS sequence"/>
</dbReference>
<sequence>MRGSGAGVPRMCYSCCQSIYTGRRVAQGVVSYTVPPHDTPKGMCPGGEFTRAKWDQSHEIWIMLHNGPTWVVGGDTAIHELKRESGPFWVFTARWP</sequence>
<dbReference type="EMBL" id="LCMA01000010">
    <property type="protein sequence ID" value="KKU26303.1"/>
    <property type="molecule type" value="Genomic_DNA"/>
</dbReference>
<evidence type="ECO:0000313" key="1">
    <source>
        <dbReference type="EMBL" id="KKU26303.1"/>
    </source>
</evidence>
<reference evidence="1 2" key="1">
    <citation type="journal article" date="2015" name="Nature">
        <title>rRNA introns, odd ribosomes, and small enigmatic genomes across a large radiation of phyla.</title>
        <authorList>
            <person name="Brown C.T."/>
            <person name="Hug L.A."/>
            <person name="Thomas B.C."/>
            <person name="Sharon I."/>
            <person name="Castelle C.J."/>
            <person name="Singh A."/>
            <person name="Wilkins M.J."/>
            <person name="Williams K.H."/>
            <person name="Banfield J.F."/>
        </authorList>
    </citation>
    <scope>NUCLEOTIDE SEQUENCE [LARGE SCALE GENOMIC DNA]</scope>
</reference>
<proteinExistence type="predicted"/>
<organism evidence="1 2">
    <name type="scientific">Candidatus Magasanikbacteria bacterium GW2011_GWA2_46_17</name>
    <dbReference type="NCBI Taxonomy" id="1619042"/>
    <lineage>
        <taxon>Bacteria</taxon>
        <taxon>Candidatus Magasanikiibacteriota</taxon>
    </lineage>
</organism>
<accession>A0A0G1R8C5</accession>